<dbReference type="InterPro" id="IPR003593">
    <property type="entry name" value="AAA+_ATPase"/>
</dbReference>
<dbReference type="PANTHER" id="PTHR42794">
    <property type="entry name" value="HEMIN IMPORT ATP-BINDING PROTEIN HMUV"/>
    <property type="match status" value="1"/>
</dbReference>
<keyword evidence="4" id="KW-1278">Translocase</keyword>
<reference evidence="7" key="1">
    <citation type="submission" date="2013-01" db="EMBL/GenBank/DDBJ databases">
        <title>Change in product selectivity in glyceric acid production from glycerol by Gluconobacter strains in the presence of methanol.</title>
        <authorList>
            <person name="Sato S."/>
            <person name="Morita N."/>
            <person name="Kitamoto D."/>
            <person name="Yakushi T."/>
            <person name="Matsushita K."/>
            <person name="Habe H."/>
        </authorList>
    </citation>
    <scope>NUCLEOTIDE SEQUENCE</scope>
    <source>
        <strain evidence="7">NBRC 103465</strain>
    </source>
</reference>
<dbReference type="EMBL" id="AB778936">
    <property type="protein sequence ID" value="BAM77017.1"/>
    <property type="molecule type" value="Genomic_DNA"/>
</dbReference>
<feature type="domain" description="ABC transporter" evidence="6">
    <location>
        <begin position="2"/>
        <end position="233"/>
    </location>
</feature>
<evidence type="ECO:0000259" key="6">
    <source>
        <dbReference type="PROSITE" id="PS50893"/>
    </source>
</evidence>
<dbReference type="PROSITE" id="PS00211">
    <property type="entry name" value="ABC_TRANSPORTER_1"/>
    <property type="match status" value="1"/>
</dbReference>
<gene>
    <name evidence="7" type="primary">fepC</name>
</gene>
<evidence type="ECO:0000256" key="4">
    <source>
        <dbReference type="ARBA" id="ARBA00022967"/>
    </source>
</evidence>
<dbReference type="CDD" id="cd03214">
    <property type="entry name" value="ABC_Iron-Siderophores_B12_Hemin"/>
    <property type="match status" value="1"/>
</dbReference>
<dbReference type="GO" id="GO:0016887">
    <property type="term" value="F:ATP hydrolysis activity"/>
    <property type="evidence" value="ECO:0007669"/>
    <property type="project" value="InterPro"/>
</dbReference>
<dbReference type="Gene3D" id="3.40.50.300">
    <property type="entry name" value="P-loop containing nucleotide triphosphate hydrolases"/>
    <property type="match status" value="1"/>
</dbReference>
<keyword evidence="1" id="KW-0813">Transport</keyword>
<dbReference type="PROSITE" id="PS50893">
    <property type="entry name" value="ABC_TRANSPORTER_2"/>
    <property type="match status" value="1"/>
</dbReference>
<dbReference type="PANTHER" id="PTHR42794:SF1">
    <property type="entry name" value="HEMIN IMPORT ATP-BINDING PROTEIN HMUV"/>
    <property type="match status" value="1"/>
</dbReference>
<accession>L8B4H2</accession>
<evidence type="ECO:0000256" key="2">
    <source>
        <dbReference type="ARBA" id="ARBA00022741"/>
    </source>
</evidence>
<dbReference type="SMART" id="SM00382">
    <property type="entry name" value="AAA"/>
    <property type="match status" value="1"/>
</dbReference>
<name>L8B4H2_9PROT</name>
<dbReference type="InterPro" id="IPR027417">
    <property type="entry name" value="P-loop_NTPase"/>
</dbReference>
<evidence type="ECO:0000256" key="5">
    <source>
        <dbReference type="ARBA" id="ARBA00037066"/>
    </source>
</evidence>
<evidence type="ECO:0000256" key="1">
    <source>
        <dbReference type="ARBA" id="ARBA00022448"/>
    </source>
</evidence>
<dbReference type="InterPro" id="IPR003439">
    <property type="entry name" value="ABC_transporter-like_ATP-bd"/>
</dbReference>
<organism evidence="7">
    <name type="scientific">Gluconobacter frateurii</name>
    <dbReference type="NCBI Taxonomy" id="38308"/>
    <lineage>
        <taxon>Bacteria</taxon>
        <taxon>Pseudomonadati</taxon>
        <taxon>Pseudomonadota</taxon>
        <taxon>Alphaproteobacteria</taxon>
        <taxon>Acetobacterales</taxon>
        <taxon>Acetobacteraceae</taxon>
        <taxon>Gluconobacter</taxon>
    </lineage>
</organism>
<keyword evidence="2" id="KW-0547">Nucleotide-binding</keyword>
<dbReference type="InterPro" id="IPR017871">
    <property type="entry name" value="ABC_transporter-like_CS"/>
</dbReference>
<evidence type="ECO:0000256" key="3">
    <source>
        <dbReference type="ARBA" id="ARBA00022840"/>
    </source>
</evidence>
<dbReference type="GO" id="GO:0005524">
    <property type="term" value="F:ATP binding"/>
    <property type="evidence" value="ECO:0007669"/>
    <property type="project" value="UniProtKB-KW"/>
</dbReference>
<sequence>MVSDITLQATGLGYEEALALADFSVRAGEHIAIIGPNGAGKSTLLKLLAGLLKPSSGCVTRAGQPLHNLTRREIARQIAWLSQSDDVASEFLVSDYVALGRLPFQGTEALAEGKAAIQTAIHHCRISSFMPRTMGSLSGGERQRVMLARCLAQAPRILLLDEPTNHLDLSARSELLTLLRTLPMTILAVLHDLSLVPDFADRTLLLREGRLIMDDASRKVLFSPMFELAFKQKAHQVTLDDGHVSLLFRPIQP</sequence>
<dbReference type="Pfam" id="PF00005">
    <property type="entry name" value="ABC_tran"/>
    <property type="match status" value="1"/>
</dbReference>
<protein>
    <submittedName>
        <fullName evidence="7">ABC-type cobalamin/Fe(3+)-siderophores transport systems, ATPase components</fullName>
    </submittedName>
</protein>
<keyword evidence="3" id="KW-0067">ATP-binding</keyword>
<proteinExistence type="predicted"/>
<dbReference type="SUPFAM" id="SSF52540">
    <property type="entry name" value="P-loop containing nucleoside triphosphate hydrolases"/>
    <property type="match status" value="1"/>
</dbReference>
<evidence type="ECO:0000313" key="7">
    <source>
        <dbReference type="EMBL" id="BAM77017.1"/>
    </source>
</evidence>
<dbReference type="AlphaFoldDB" id="L8B4H2"/>
<comment type="function">
    <text evidence="5">Part of the ABC transporter complex HmuTUV involved in hemin import. Responsible for energy coupling to the transport system.</text>
</comment>